<protein>
    <submittedName>
        <fullName evidence="16">KCNG2 protein</fullName>
    </submittedName>
</protein>
<evidence type="ECO:0000256" key="1">
    <source>
        <dbReference type="ARBA" id="ARBA00004651"/>
    </source>
</evidence>
<dbReference type="GO" id="GO:0008076">
    <property type="term" value="C:voltage-gated potassium channel complex"/>
    <property type="evidence" value="ECO:0007669"/>
    <property type="project" value="InterPro"/>
</dbReference>
<dbReference type="InterPro" id="IPR003968">
    <property type="entry name" value="K_chnl_volt-dep_Kv"/>
</dbReference>
<dbReference type="FunFam" id="3.30.710.10:FF:000019">
    <property type="entry name" value="Potassium voltage-gated channel, subfamily G, member 1"/>
    <property type="match status" value="1"/>
</dbReference>
<evidence type="ECO:0000256" key="7">
    <source>
        <dbReference type="ARBA" id="ARBA00022882"/>
    </source>
</evidence>
<sequence length="518" mass="57965">MALLTGNADPEFSSYSFNNLENLCEVQTKKGFFYKKAKLLRPGEDLCCLARLDDRTRFAIINVGGIKYKVPWTTLENCPLTRLGKLKSCSNYDEIMNVCDDYDVSCNEFFFDRNPSAFRTIMTFLTAGKLRLLREMCALSFQEELVYWGIEEDHLERCCRKRLRQKEEEAAEARLYEGEVVFSEPTPCAFQDSSRLSLCMRKLRDMVENPHSGIPGKIFACISISFVAITAVSLCISTMPDVREEEDRGECSQKCHDIFVLETVCVAWFSFEFLLRSIQAENKCAFLRTPLNVIDILAILPFYISLVVDVASTKNSGKPGGGAGNKYLERAGLVLRFLRALRILYVMRLARHSLGLQTLGLTVRRCTREFGLLLLFLCVAMALFSPLVYLAESELGAKQEFTSVPSSYWWAVISMTTVGYGDMVPRSIPGQVVALSSILSGILLMAFPVTSIFHTFSRSYSELKEQQQRAASRQMRQLEEITKAAGGDGAQGLGVTSPPDAAGQEGQPVVDQVAERSC</sequence>
<dbReference type="InterPro" id="IPR003131">
    <property type="entry name" value="T1-type_BTB"/>
</dbReference>
<keyword evidence="4" id="KW-0633">Potassium transport</keyword>
<evidence type="ECO:0000256" key="8">
    <source>
        <dbReference type="ARBA" id="ARBA00022958"/>
    </source>
</evidence>
<evidence type="ECO:0000256" key="9">
    <source>
        <dbReference type="ARBA" id="ARBA00022989"/>
    </source>
</evidence>
<dbReference type="Proteomes" id="UP000550660">
    <property type="component" value="Unassembled WGS sequence"/>
</dbReference>
<evidence type="ECO:0000256" key="11">
    <source>
        <dbReference type="ARBA" id="ARBA00023136"/>
    </source>
</evidence>
<reference evidence="16 17" key="1">
    <citation type="submission" date="2019-09" db="EMBL/GenBank/DDBJ databases">
        <title>Bird 10,000 Genomes (B10K) Project - Family phase.</title>
        <authorList>
            <person name="Zhang G."/>
        </authorList>
    </citation>
    <scope>NUCLEOTIDE SEQUENCE [LARGE SCALE GENOMIC DNA]</scope>
    <source>
        <strain evidence="16">B10K-DU-007-40</strain>
        <tissue evidence="16">Mixed tissue sample</tissue>
    </source>
</reference>
<dbReference type="InterPro" id="IPR011333">
    <property type="entry name" value="SKP1/BTB/POZ_sf"/>
</dbReference>
<evidence type="ECO:0000313" key="16">
    <source>
        <dbReference type="EMBL" id="NXJ78510.1"/>
    </source>
</evidence>
<dbReference type="FunFam" id="1.10.287.70:FF:000005">
    <property type="entry name" value="potassium voltage-gated channel subfamily G member 1"/>
    <property type="match status" value="1"/>
</dbReference>
<dbReference type="SUPFAM" id="SSF81324">
    <property type="entry name" value="Voltage-gated potassium channels"/>
    <property type="match status" value="1"/>
</dbReference>
<dbReference type="Gene3D" id="1.10.287.70">
    <property type="match status" value="1"/>
</dbReference>
<keyword evidence="6" id="KW-0631">Potassium channel</keyword>
<dbReference type="GO" id="GO:0051260">
    <property type="term" value="P:protein homooligomerization"/>
    <property type="evidence" value="ECO:0007669"/>
    <property type="project" value="InterPro"/>
</dbReference>
<dbReference type="Gene3D" id="1.20.120.350">
    <property type="entry name" value="Voltage-gated potassium channels. Chain C"/>
    <property type="match status" value="1"/>
</dbReference>
<dbReference type="OrthoDB" id="296522at2759"/>
<evidence type="ECO:0000256" key="14">
    <source>
        <dbReference type="SAM" id="Phobius"/>
    </source>
</evidence>
<gene>
    <name evidence="16" type="primary">Kcng2</name>
    <name evidence="16" type="ORF">TROMEL_R03388</name>
</gene>
<feature type="transmembrane region" description="Helical" evidence="14">
    <location>
        <begin position="259"/>
        <end position="278"/>
    </location>
</feature>
<dbReference type="GO" id="GO:0015459">
    <property type="term" value="F:potassium channel regulator activity"/>
    <property type="evidence" value="ECO:0007669"/>
    <property type="project" value="UniProtKB-ARBA"/>
</dbReference>
<keyword evidence="17" id="KW-1185">Reference proteome</keyword>
<evidence type="ECO:0000259" key="15">
    <source>
        <dbReference type="SMART" id="SM00225"/>
    </source>
</evidence>
<dbReference type="PRINTS" id="PR00169">
    <property type="entry name" value="KCHANNEL"/>
</dbReference>
<keyword evidence="7" id="KW-0851">Voltage-gated channel</keyword>
<feature type="non-terminal residue" evidence="16">
    <location>
        <position position="518"/>
    </location>
</feature>
<feature type="transmembrane region" description="Helical" evidence="14">
    <location>
        <begin position="432"/>
        <end position="456"/>
    </location>
</feature>
<dbReference type="AlphaFoldDB" id="A0A7L0E5Z6"/>
<name>A0A7L0E5Z6_TROML</name>
<feature type="transmembrane region" description="Helical" evidence="14">
    <location>
        <begin position="290"/>
        <end position="311"/>
    </location>
</feature>
<evidence type="ECO:0000256" key="5">
    <source>
        <dbReference type="ARBA" id="ARBA00022692"/>
    </source>
</evidence>
<evidence type="ECO:0000256" key="6">
    <source>
        <dbReference type="ARBA" id="ARBA00022826"/>
    </source>
</evidence>
<dbReference type="InterPro" id="IPR027359">
    <property type="entry name" value="Volt_channel_dom_sf"/>
</dbReference>
<dbReference type="SUPFAM" id="SSF54695">
    <property type="entry name" value="POZ domain"/>
    <property type="match status" value="1"/>
</dbReference>
<evidence type="ECO:0000256" key="13">
    <source>
        <dbReference type="SAM" id="MobiDB-lite"/>
    </source>
</evidence>
<evidence type="ECO:0000256" key="12">
    <source>
        <dbReference type="ARBA" id="ARBA00023303"/>
    </source>
</evidence>
<dbReference type="PANTHER" id="PTHR11537">
    <property type="entry name" value="VOLTAGE-GATED POTASSIUM CHANNEL"/>
    <property type="match status" value="1"/>
</dbReference>
<dbReference type="Pfam" id="PF00520">
    <property type="entry name" value="Ion_trans"/>
    <property type="match status" value="1"/>
</dbReference>
<keyword evidence="5 14" id="KW-0812">Transmembrane</keyword>
<evidence type="ECO:0000256" key="10">
    <source>
        <dbReference type="ARBA" id="ARBA00023065"/>
    </source>
</evidence>
<dbReference type="GO" id="GO:0005249">
    <property type="term" value="F:voltage-gated potassium channel activity"/>
    <property type="evidence" value="ECO:0007669"/>
    <property type="project" value="InterPro"/>
</dbReference>
<dbReference type="CDD" id="cd18421">
    <property type="entry name" value="BTB_POZ_KCNG1_2"/>
    <property type="match status" value="1"/>
</dbReference>
<keyword evidence="11 14" id="KW-0472">Membrane</keyword>
<dbReference type="PRINTS" id="PR01491">
    <property type="entry name" value="KVCHANNEL"/>
</dbReference>
<comment type="subcellular location">
    <subcellularLocation>
        <location evidence="1">Cell membrane</location>
        <topology evidence="1">Multi-pass membrane protein</topology>
    </subcellularLocation>
</comment>
<dbReference type="GO" id="GO:0001508">
    <property type="term" value="P:action potential"/>
    <property type="evidence" value="ECO:0007669"/>
    <property type="project" value="TreeGrafter"/>
</dbReference>
<keyword evidence="9 14" id="KW-1133">Transmembrane helix</keyword>
<feature type="transmembrane region" description="Helical" evidence="14">
    <location>
        <begin position="218"/>
        <end position="239"/>
    </location>
</feature>
<dbReference type="PANTHER" id="PTHR11537:SF90">
    <property type="entry name" value="POTASSIUM VOLTAGE-GATED CHANNEL SUBFAMILY G MEMBER 2"/>
    <property type="match status" value="1"/>
</dbReference>
<evidence type="ECO:0000313" key="17">
    <source>
        <dbReference type="Proteomes" id="UP000550660"/>
    </source>
</evidence>
<keyword evidence="12" id="KW-0407">Ion channel</keyword>
<evidence type="ECO:0000256" key="3">
    <source>
        <dbReference type="ARBA" id="ARBA00022475"/>
    </source>
</evidence>
<dbReference type="EMBL" id="VXAG01000327">
    <property type="protein sequence ID" value="NXJ78510.1"/>
    <property type="molecule type" value="Genomic_DNA"/>
</dbReference>
<feature type="domain" description="BTB" evidence="15">
    <location>
        <begin position="57"/>
        <end position="166"/>
    </location>
</feature>
<comment type="caution">
    <text evidence="16">The sequence shown here is derived from an EMBL/GenBank/DDBJ whole genome shotgun (WGS) entry which is preliminary data.</text>
</comment>
<dbReference type="InterPro" id="IPR028325">
    <property type="entry name" value="VG_K_chnl"/>
</dbReference>
<dbReference type="PRINTS" id="PR01492">
    <property type="entry name" value="KV6CHANNEL"/>
</dbReference>
<accession>A0A7L0E5Z6</accession>
<keyword evidence="10" id="KW-0406">Ion transport</keyword>
<dbReference type="InterPro" id="IPR005821">
    <property type="entry name" value="Ion_trans_dom"/>
</dbReference>
<organism evidence="16 17">
    <name type="scientific">Trogon melanurus</name>
    <name type="common">Black-tailed trogon</name>
    <dbReference type="NCBI Taxonomy" id="56311"/>
    <lineage>
        <taxon>Eukaryota</taxon>
        <taxon>Metazoa</taxon>
        <taxon>Chordata</taxon>
        <taxon>Craniata</taxon>
        <taxon>Vertebrata</taxon>
        <taxon>Euteleostomi</taxon>
        <taxon>Archelosauria</taxon>
        <taxon>Archosauria</taxon>
        <taxon>Dinosauria</taxon>
        <taxon>Saurischia</taxon>
        <taxon>Theropoda</taxon>
        <taxon>Coelurosauria</taxon>
        <taxon>Aves</taxon>
        <taxon>Neognathae</taxon>
        <taxon>Neoaves</taxon>
        <taxon>Telluraves</taxon>
        <taxon>Coraciimorphae</taxon>
        <taxon>Trogoniformes</taxon>
        <taxon>Trogonidae</taxon>
        <taxon>Trogon</taxon>
    </lineage>
</organism>
<keyword evidence="3" id="KW-1003">Cell membrane</keyword>
<evidence type="ECO:0000256" key="4">
    <source>
        <dbReference type="ARBA" id="ARBA00022538"/>
    </source>
</evidence>
<dbReference type="FunFam" id="1.20.120.350:FF:000024">
    <property type="entry name" value="Potassium voltage-gated channel subfamily G member 1"/>
    <property type="match status" value="1"/>
</dbReference>
<feature type="transmembrane region" description="Helical" evidence="14">
    <location>
        <begin position="370"/>
        <end position="388"/>
    </location>
</feature>
<dbReference type="InterPro" id="IPR003969">
    <property type="entry name" value="K_chnl_volt-dep_Kv6"/>
</dbReference>
<proteinExistence type="predicted"/>
<evidence type="ECO:0000256" key="2">
    <source>
        <dbReference type="ARBA" id="ARBA00022448"/>
    </source>
</evidence>
<feature type="region of interest" description="Disordered" evidence="13">
    <location>
        <begin position="481"/>
        <end position="518"/>
    </location>
</feature>
<feature type="non-terminal residue" evidence="16">
    <location>
        <position position="1"/>
    </location>
</feature>
<keyword evidence="2" id="KW-0813">Transport</keyword>
<dbReference type="Pfam" id="PF02214">
    <property type="entry name" value="BTB_2"/>
    <property type="match status" value="1"/>
</dbReference>
<keyword evidence="8" id="KW-0630">Potassium</keyword>
<dbReference type="Gene3D" id="3.30.710.10">
    <property type="entry name" value="Potassium Channel Kv1.1, Chain A"/>
    <property type="match status" value="1"/>
</dbReference>
<dbReference type="SMART" id="SM00225">
    <property type="entry name" value="BTB"/>
    <property type="match status" value="1"/>
</dbReference>
<dbReference type="InterPro" id="IPR000210">
    <property type="entry name" value="BTB/POZ_dom"/>
</dbReference>